<comment type="caution">
    <text evidence="1">The sequence shown here is derived from an EMBL/GenBank/DDBJ whole genome shotgun (WGS) entry which is preliminary data.</text>
</comment>
<organism evidence="1 2">
    <name type="scientific">Candidatus Daviesbacteria bacterium GW2011_GWB1_41_5</name>
    <dbReference type="NCBI Taxonomy" id="1618429"/>
    <lineage>
        <taxon>Bacteria</taxon>
        <taxon>Candidatus Daviesiibacteriota</taxon>
    </lineage>
</organism>
<name>A0A0G0ZKX0_9BACT</name>
<proteinExistence type="predicted"/>
<evidence type="ECO:0000313" key="1">
    <source>
        <dbReference type="EMBL" id="KKS13603.1"/>
    </source>
</evidence>
<protein>
    <submittedName>
        <fullName evidence="1">Uncharacterized protein</fullName>
    </submittedName>
</protein>
<dbReference type="Proteomes" id="UP000034753">
    <property type="component" value="Unassembled WGS sequence"/>
</dbReference>
<sequence length="72" mass="8720">MPPTKQRKVFIAYLIDRVLVTKNKKQIYGTQFSKGKPKLIKNIKYLDLRRKKMNLEPFTVYQKHMKKVSKFF</sequence>
<reference evidence="1 2" key="1">
    <citation type="journal article" date="2015" name="Nature">
        <title>rRNA introns, odd ribosomes, and small enigmatic genomes across a large radiation of phyla.</title>
        <authorList>
            <person name="Brown C.T."/>
            <person name="Hug L.A."/>
            <person name="Thomas B.C."/>
            <person name="Sharon I."/>
            <person name="Castelle C.J."/>
            <person name="Singh A."/>
            <person name="Wilkins M.J."/>
            <person name="Williams K.H."/>
            <person name="Banfield J.F."/>
        </authorList>
    </citation>
    <scope>NUCLEOTIDE SEQUENCE [LARGE SCALE GENOMIC DNA]</scope>
</reference>
<accession>A0A0G0ZKX0</accession>
<evidence type="ECO:0000313" key="2">
    <source>
        <dbReference type="Proteomes" id="UP000034753"/>
    </source>
</evidence>
<gene>
    <name evidence="1" type="ORF">UU67_C0021G0006</name>
</gene>
<dbReference type="AlphaFoldDB" id="A0A0G0ZKX0"/>
<dbReference type="EMBL" id="LCBN01000021">
    <property type="protein sequence ID" value="KKS13603.1"/>
    <property type="molecule type" value="Genomic_DNA"/>
</dbReference>